<dbReference type="EMBL" id="QUMX01000012">
    <property type="protein sequence ID" value="REG47004.1"/>
    <property type="molecule type" value="Genomic_DNA"/>
</dbReference>
<evidence type="ECO:0000313" key="3">
    <source>
        <dbReference type="Proteomes" id="UP000256794"/>
    </source>
</evidence>
<reference evidence="3 4" key="1">
    <citation type="submission" date="2018-08" db="EMBL/GenBank/DDBJ databases">
        <title>Genomic Encyclopedia of Archaeal and Bacterial Type Strains, Phase II (KMG-II): from individual species to whole genera.</title>
        <authorList>
            <person name="Goeker M."/>
        </authorList>
    </citation>
    <scope>NUCLEOTIDE SEQUENCE [LARGE SCALE GENOMIC DNA]</scope>
    <source>
        <strain evidence="1 4">DSM 17099</strain>
        <strain evidence="2 3">DSM 582</strain>
    </source>
</reference>
<accession>A0A3D9XNH6</accession>
<proteinExistence type="predicted"/>
<keyword evidence="3" id="KW-1185">Reference proteome</keyword>
<evidence type="ECO:0000313" key="1">
    <source>
        <dbReference type="EMBL" id="REF72007.1"/>
    </source>
</evidence>
<sequence length="52" mass="5405">MPDLPTIVFPLNPQFYAEGEVARVTETIVETYVGLIAPGAVGAGRQGGGDTE</sequence>
<gene>
    <name evidence="2" type="ORF">ATH84_101222</name>
    <name evidence="1" type="ORF">BDD41_0471</name>
</gene>
<comment type="caution">
    <text evidence="1">The sequence shown here is derived from an EMBL/GenBank/DDBJ whole genome shotgun (WGS) entry which is preliminary data.</text>
</comment>
<dbReference type="AlphaFoldDB" id="A0A3D9XNH6"/>
<protein>
    <submittedName>
        <fullName evidence="1">Uncharacterized protein</fullName>
    </submittedName>
</protein>
<evidence type="ECO:0000313" key="2">
    <source>
        <dbReference type="EMBL" id="REG47004.1"/>
    </source>
</evidence>
<organism evidence="1 4">
    <name type="scientific">Paracoccus versutus</name>
    <name type="common">Thiobacillus versutus</name>
    <dbReference type="NCBI Taxonomy" id="34007"/>
    <lineage>
        <taxon>Bacteria</taxon>
        <taxon>Pseudomonadati</taxon>
        <taxon>Pseudomonadota</taxon>
        <taxon>Alphaproteobacteria</taxon>
        <taxon>Rhodobacterales</taxon>
        <taxon>Paracoccaceae</taxon>
        <taxon>Paracoccus</taxon>
    </lineage>
</organism>
<dbReference type="Proteomes" id="UP000256794">
    <property type="component" value="Unassembled WGS sequence"/>
</dbReference>
<name>A0A3D9XNH6_PARVE</name>
<evidence type="ECO:0000313" key="4">
    <source>
        <dbReference type="Proteomes" id="UP000256941"/>
    </source>
</evidence>
<dbReference type="Proteomes" id="UP000256941">
    <property type="component" value="Unassembled WGS sequence"/>
</dbReference>
<accession>A0A3E0BYW4</accession>
<dbReference type="EMBL" id="QTUJ01000001">
    <property type="protein sequence ID" value="REF72007.1"/>
    <property type="molecule type" value="Genomic_DNA"/>
</dbReference>